<keyword evidence="3" id="KW-0238">DNA-binding</keyword>
<evidence type="ECO:0000256" key="2">
    <source>
        <dbReference type="ARBA" id="ARBA00023015"/>
    </source>
</evidence>
<evidence type="ECO:0000256" key="1">
    <source>
        <dbReference type="ARBA" id="ARBA00004123"/>
    </source>
</evidence>
<dbReference type="AlphaFoldDB" id="A0A8J5KJ85"/>
<feature type="compositionally biased region" description="Low complexity" evidence="6">
    <location>
        <begin position="239"/>
        <end position="252"/>
    </location>
</feature>
<dbReference type="EMBL" id="JACMSC010000013">
    <property type="protein sequence ID" value="KAG6491701.1"/>
    <property type="molecule type" value="Genomic_DNA"/>
</dbReference>
<gene>
    <name evidence="8" type="ORF">ZIOFF_046637</name>
</gene>
<evidence type="ECO:0000313" key="9">
    <source>
        <dbReference type="Proteomes" id="UP000734854"/>
    </source>
</evidence>
<evidence type="ECO:0000313" key="8">
    <source>
        <dbReference type="EMBL" id="KAG6491701.1"/>
    </source>
</evidence>
<dbReference type="Pfam" id="PF00847">
    <property type="entry name" value="AP2"/>
    <property type="match status" value="1"/>
</dbReference>
<dbReference type="CDD" id="cd00018">
    <property type="entry name" value="AP2"/>
    <property type="match status" value="1"/>
</dbReference>
<dbReference type="SMART" id="SM00380">
    <property type="entry name" value="AP2"/>
    <property type="match status" value="1"/>
</dbReference>
<reference evidence="8 9" key="1">
    <citation type="submission" date="2020-08" db="EMBL/GenBank/DDBJ databases">
        <title>Plant Genome Project.</title>
        <authorList>
            <person name="Zhang R.-G."/>
        </authorList>
    </citation>
    <scope>NUCLEOTIDE SEQUENCE [LARGE SCALE GENOMIC DNA]</scope>
    <source>
        <tissue evidence="8">Rhizome</tissue>
    </source>
</reference>
<dbReference type="PANTHER" id="PTHR31194:SF140">
    <property type="entry name" value="ETHYLENE-RESPONSIVE TRANSCRIPTION FACTOR CRF2"/>
    <property type="match status" value="1"/>
</dbReference>
<feature type="region of interest" description="Disordered" evidence="6">
    <location>
        <begin position="89"/>
        <end position="121"/>
    </location>
</feature>
<accession>A0A8J5KJ85</accession>
<comment type="subcellular location">
    <subcellularLocation>
        <location evidence="1">Nucleus</location>
    </subcellularLocation>
</comment>
<evidence type="ECO:0000259" key="7">
    <source>
        <dbReference type="PROSITE" id="PS51032"/>
    </source>
</evidence>
<dbReference type="PANTHER" id="PTHR31194">
    <property type="entry name" value="SHN SHINE , DNA BINDING / TRANSCRIPTION FACTOR"/>
    <property type="match status" value="1"/>
</dbReference>
<evidence type="ECO:0000256" key="3">
    <source>
        <dbReference type="ARBA" id="ARBA00023125"/>
    </source>
</evidence>
<evidence type="ECO:0000256" key="4">
    <source>
        <dbReference type="ARBA" id="ARBA00023163"/>
    </source>
</evidence>
<comment type="caution">
    <text evidence="8">The sequence shown here is derived from an EMBL/GenBank/DDBJ whole genome shotgun (WGS) entry which is preliminary data.</text>
</comment>
<evidence type="ECO:0000256" key="5">
    <source>
        <dbReference type="ARBA" id="ARBA00023242"/>
    </source>
</evidence>
<dbReference type="InterPro" id="IPR050913">
    <property type="entry name" value="AP2/ERF_ERF"/>
</dbReference>
<feature type="region of interest" description="Disordered" evidence="6">
    <location>
        <begin position="233"/>
        <end position="280"/>
    </location>
</feature>
<dbReference type="GO" id="GO:0003700">
    <property type="term" value="F:DNA-binding transcription factor activity"/>
    <property type="evidence" value="ECO:0007669"/>
    <property type="project" value="InterPro"/>
</dbReference>
<keyword evidence="4" id="KW-0804">Transcription</keyword>
<sequence>MDMNVDAAASLIPVKRTEHVLVTAKVVAGKPRRRPADAAPRPRTVRVFFDDCDATDSSSDDVYCGHPRRRVLRHVHEIRLEALQAAGAEAPAEGEAGRVKTSKVAAAPRKRKAGSKVVGGGDGNVPRFRGVRRRAWGKYAAEIRDPWRRVRVWLGTYETAEEAAKVYDSAAIRLRGADAITNFARPPEVGDANTNAYETLPTAKKILSENNLSSVLSECDTAADEARNLYSPTSVLRHSSPSSPSSSSSSSSTTTKQAEDPPTTTVGDAAGISPAEPGGFLLPDDRETMFDDLFGVQGAFPLGFFDDDSTPISFVAEDLSDEFLLGSGDLDLGTTAGVDDFFSDIGDLFANELLPAAI</sequence>
<dbReference type="FunFam" id="3.30.730.10:FF:000001">
    <property type="entry name" value="Ethylene-responsive transcription factor 2"/>
    <property type="match status" value="1"/>
</dbReference>
<evidence type="ECO:0000256" key="6">
    <source>
        <dbReference type="SAM" id="MobiDB-lite"/>
    </source>
</evidence>
<feature type="domain" description="AP2/ERF" evidence="7">
    <location>
        <begin position="127"/>
        <end position="184"/>
    </location>
</feature>
<proteinExistence type="predicted"/>
<dbReference type="GO" id="GO:0005634">
    <property type="term" value="C:nucleus"/>
    <property type="evidence" value="ECO:0007669"/>
    <property type="project" value="UniProtKB-SubCell"/>
</dbReference>
<keyword evidence="9" id="KW-1185">Reference proteome</keyword>
<organism evidence="8 9">
    <name type="scientific">Zingiber officinale</name>
    <name type="common">Ginger</name>
    <name type="synonym">Amomum zingiber</name>
    <dbReference type="NCBI Taxonomy" id="94328"/>
    <lineage>
        <taxon>Eukaryota</taxon>
        <taxon>Viridiplantae</taxon>
        <taxon>Streptophyta</taxon>
        <taxon>Embryophyta</taxon>
        <taxon>Tracheophyta</taxon>
        <taxon>Spermatophyta</taxon>
        <taxon>Magnoliopsida</taxon>
        <taxon>Liliopsida</taxon>
        <taxon>Zingiberales</taxon>
        <taxon>Zingiberaceae</taxon>
        <taxon>Zingiber</taxon>
    </lineage>
</organism>
<protein>
    <recommendedName>
        <fullName evidence="7">AP2/ERF domain-containing protein</fullName>
    </recommendedName>
</protein>
<keyword evidence="5" id="KW-0539">Nucleus</keyword>
<dbReference type="OrthoDB" id="777519at2759"/>
<dbReference type="GO" id="GO:0003677">
    <property type="term" value="F:DNA binding"/>
    <property type="evidence" value="ECO:0007669"/>
    <property type="project" value="UniProtKB-KW"/>
</dbReference>
<dbReference type="InterPro" id="IPR001471">
    <property type="entry name" value="AP2/ERF_dom"/>
</dbReference>
<dbReference type="PROSITE" id="PS51032">
    <property type="entry name" value="AP2_ERF"/>
    <property type="match status" value="1"/>
</dbReference>
<keyword evidence="2" id="KW-0805">Transcription regulation</keyword>
<name>A0A8J5KJ85_ZINOF</name>
<dbReference type="Proteomes" id="UP000734854">
    <property type="component" value="Unassembled WGS sequence"/>
</dbReference>